<feature type="transmembrane region" description="Helical" evidence="1">
    <location>
        <begin position="51"/>
        <end position="73"/>
    </location>
</feature>
<feature type="transmembrane region" description="Helical" evidence="1">
    <location>
        <begin position="20"/>
        <end position="45"/>
    </location>
</feature>
<dbReference type="Proteomes" id="UP000050417">
    <property type="component" value="Unassembled WGS sequence"/>
</dbReference>
<reference evidence="3 4" key="1">
    <citation type="submission" date="2015-07" db="EMBL/GenBank/DDBJ databases">
        <title>Genome sequence of Ornatilinea apprima DSM 23815.</title>
        <authorList>
            <person name="Hemp J."/>
            <person name="Ward L.M."/>
            <person name="Pace L.A."/>
            <person name="Fischer W.W."/>
        </authorList>
    </citation>
    <scope>NUCLEOTIDE SEQUENCE [LARGE SCALE GENOMIC DNA]</scope>
    <source>
        <strain evidence="3 4">P3M-1</strain>
    </source>
</reference>
<feature type="transmembrane region" description="Helical" evidence="1">
    <location>
        <begin position="170"/>
        <end position="195"/>
    </location>
</feature>
<dbReference type="RefSeq" id="WP_075061518.1">
    <property type="nucleotide sequence ID" value="NZ_LGCL01000014.1"/>
</dbReference>
<dbReference type="EMBL" id="LGCL01000014">
    <property type="protein sequence ID" value="KPL79350.1"/>
    <property type="molecule type" value="Genomic_DNA"/>
</dbReference>
<keyword evidence="1" id="KW-0472">Membrane</keyword>
<organism evidence="3 4">
    <name type="scientific">Ornatilinea apprima</name>
    <dbReference type="NCBI Taxonomy" id="1134406"/>
    <lineage>
        <taxon>Bacteria</taxon>
        <taxon>Bacillati</taxon>
        <taxon>Chloroflexota</taxon>
        <taxon>Anaerolineae</taxon>
        <taxon>Anaerolineales</taxon>
        <taxon>Anaerolineaceae</taxon>
        <taxon>Ornatilinea</taxon>
    </lineage>
</organism>
<dbReference type="OrthoDB" id="156491at2"/>
<dbReference type="InterPro" id="IPR025828">
    <property type="entry name" value="Put_sensor_dom"/>
</dbReference>
<dbReference type="Pfam" id="PF13796">
    <property type="entry name" value="Sensor"/>
    <property type="match status" value="1"/>
</dbReference>
<evidence type="ECO:0000313" key="3">
    <source>
        <dbReference type="EMBL" id="KPL79350.1"/>
    </source>
</evidence>
<protein>
    <recommendedName>
        <fullName evidence="2">Putative sensor domain-containing protein</fullName>
    </recommendedName>
</protein>
<evidence type="ECO:0000313" key="4">
    <source>
        <dbReference type="Proteomes" id="UP000050417"/>
    </source>
</evidence>
<comment type="caution">
    <text evidence="3">The sequence shown here is derived from an EMBL/GenBank/DDBJ whole genome shotgun (WGS) entry which is preliminary data.</text>
</comment>
<keyword evidence="1" id="KW-0812">Transmembrane</keyword>
<evidence type="ECO:0000256" key="1">
    <source>
        <dbReference type="SAM" id="Phobius"/>
    </source>
</evidence>
<sequence length="231" mass="25183">MKNQSIFARIFGVYIQPRTYGGILFQLLALPLGIVYFTLLVTGFALGIPLIIVWVGIPILLLVMGIAWGFTAFERISAIGLLGVKVPPMSRPAIPGASIWKRFINYLGNPVTWKGLIYLLIKLPIGIGTFTAVVTLLSVPLAMIFSPMVLFIPNVHIDLTFWRIDTLPEVIAMMTMGFVLLTLSLHILNFFSYLLGELARVMLGNAGAAAPAAPAISQPASMPIETQEQTV</sequence>
<name>A0A0P6X8T8_9CHLR</name>
<accession>A0A0P6X8T8</accession>
<feature type="transmembrane region" description="Helical" evidence="1">
    <location>
        <begin position="123"/>
        <end position="150"/>
    </location>
</feature>
<keyword evidence="1" id="KW-1133">Transmembrane helix</keyword>
<proteinExistence type="predicted"/>
<evidence type="ECO:0000259" key="2">
    <source>
        <dbReference type="Pfam" id="PF13796"/>
    </source>
</evidence>
<dbReference type="STRING" id="1134406.ADN00_03225"/>
<keyword evidence="4" id="KW-1185">Reference proteome</keyword>
<feature type="domain" description="Putative sensor" evidence="2">
    <location>
        <begin position="27"/>
        <end position="203"/>
    </location>
</feature>
<dbReference type="AlphaFoldDB" id="A0A0P6X8T8"/>
<gene>
    <name evidence="3" type="ORF">ADN00_03225</name>
</gene>